<dbReference type="NCBIfam" id="NF008277">
    <property type="entry name" value="PRK11055.1"/>
    <property type="match status" value="1"/>
</dbReference>
<dbReference type="UniPathway" id="UPA00242"/>
<dbReference type="CDD" id="cd09019">
    <property type="entry name" value="galactose_mutarotase_like"/>
    <property type="match status" value="1"/>
</dbReference>
<feature type="binding site" evidence="8">
    <location>
        <begin position="174"/>
        <end position="176"/>
    </location>
    <ligand>
        <name>beta-D-galactose</name>
        <dbReference type="ChEBI" id="CHEBI:27667"/>
    </ligand>
</feature>
<dbReference type="Proteomes" id="UP000027980">
    <property type="component" value="Chromosome"/>
</dbReference>
<dbReference type="EMBL" id="CP008876">
    <property type="protein sequence ID" value="AIF67600.1"/>
    <property type="molecule type" value="Genomic_DNA"/>
</dbReference>
<comment type="catalytic activity">
    <reaction evidence="5">
        <text>alpha-D-glucose = beta-D-glucose</text>
        <dbReference type="Rhea" id="RHEA:10264"/>
        <dbReference type="ChEBI" id="CHEBI:15903"/>
        <dbReference type="ChEBI" id="CHEBI:17925"/>
        <dbReference type="EC" id="5.1.3.3"/>
    </reaction>
</comment>
<dbReference type="InterPro" id="IPR047215">
    <property type="entry name" value="Galactose_mutarotase-like"/>
</dbReference>
<dbReference type="InterPro" id="IPR011013">
    <property type="entry name" value="Gal_mutarotase_sf_dom"/>
</dbReference>
<accession>A0A075LLI7</accession>
<dbReference type="GO" id="GO:0006006">
    <property type="term" value="P:glucose metabolic process"/>
    <property type="evidence" value="ECO:0007669"/>
    <property type="project" value="TreeGrafter"/>
</dbReference>
<dbReference type="InterPro" id="IPR008183">
    <property type="entry name" value="Aldose_1/G6P_1-epimerase"/>
</dbReference>
<gene>
    <name evidence="9" type="ORF">GZ22_13790</name>
</gene>
<comment type="pathway">
    <text evidence="1 5">Carbohydrate metabolism; hexose metabolism.</text>
</comment>
<sequence>MIEKTALQDGWELYTVTNNKGMRLEVLNFGGIITSLEVPDKDGNLENIVLGYRELQDYKDNPNYFGALIGRVAGRIQDSEFELSGDSFQLKANEGKHHLHGGPEGFHQVLWEVEPFEENQTNGLRLSYTSKDGEGGYPGNLTVNVTYTLTEDNKLVILYEATTDKATPVTLTNHTYFNLSGNLKRTVATQQAMVASDHYTELDEELISTGRLLDTTDSPFDLRSFKPLQEVFSTLHDQLRIAGEGIDHYFLFSSKEKPKAGLYDPESGRLMTIESNQPGLVLYTGNGLDDSLELKERKSEKYLGICFETQAFPAGLHHDGFPDLILKPDETYRKETSFSFSIK</sequence>
<evidence type="ECO:0000313" key="10">
    <source>
        <dbReference type="Proteomes" id="UP000027980"/>
    </source>
</evidence>
<feature type="active site" description="Proton acceptor" evidence="6">
    <location>
        <position position="308"/>
    </location>
</feature>
<evidence type="ECO:0000313" key="9">
    <source>
        <dbReference type="EMBL" id="AIF67600.1"/>
    </source>
</evidence>
<dbReference type="RefSeq" id="WP_038563390.1">
    <property type="nucleotide sequence ID" value="NZ_CP008876.1"/>
</dbReference>
<dbReference type="GeneID" id="34223034"/>
<evidence type="ECO:0000256" key="1">
    <source>
        <dbReference type="ARBA" id="ARBA00005028"/>
    </source>
</evidence>
<evidence type="ECO:0000256" key="3">
    <source>
        <dbReference type="ARBA" id="ARBA00023235"/>
    </source>
</evidence>
<dbReference type="GO" id="GO:0005737">
    <property type="term" value="C:cytoplasm"/>
    <property type="evidence" value="ECO:0007669"/>
    <property type="project" value="TreeGrafter"/>
</dbReference>
<dbReference type="GO" id="GO:0033499">
    <property type="term" value="P:galactose catabolic process via UDP-galactose, Leloir pathway"/>
    <property type="evidence" value="ECO:0007669"/>
    <property type="project" value="TreeGrafter"/>
</dbReference>
<dbReference type="OrthoDB" id="9779408at2"/>
<dbReference type="EC" id="5.1.3.3" evidence="5"/>
<dbReference type="GO" id="GO:0030246">
    <property type="term" value="F:carbohydrate binding"/>
    <property type="evidence" value="ECO:0007669"/>
    <property type="project" value="InterPro"/>
</dbReference>
<feature type="active site" description="Proton donor" evidence="6">
    <location>
        <position position="174"/>
    </location>
</feature>
<dbReference type="PANTHER" id="PTHR10091:SF0">
    <property type="entry name" value="GALACTOSE MUTAROTASE"/>
    <property type="match status" value="1"/>
</dbReference>
<evidence type="ECO:0000256" key="5">
    <source>
        <dbReference type="PIRNR" id="PIRNR005096"/>
    </source>
</evidence>
<dbReference type="GO" id="GO:0004034">
    <property type="term" value="F:aldose 1-epimerase activity"/>
    <property type="evidence" value="ECO:0007669"/>
    <property type="project" value="UniProtKB-EC"/>
</dbReference>
<dbReference type="InterPro" id="IPR015443">
    <property type="entry name" value="Aldose_1-epimerase"/>
</dbReference>
<dbReference type="SUPFAM" id="SSF74650">
    <property type="entry name" value="Galactose mutarotase-like"/>
    <property type="match status" value="1"/>
</dbReference>
<feature type="binding site" evidence="7">
    <location>
        <position position="247"/>
    </location>
    <ligand>
        <name>beta-D-galactose</name>
        <dbReference type="ChEBI" id="CHEBI:27667"/>
    </ligand>
</feature>
<dbReference type="KEGG" id="tap:GZ22_13790"/>
<evidence type="ECO:0000256" key="4">
    <source>
        <dbReference type="ARBA" id="ARBA00023277"/>
    </source>
</evidence>
<dbReference type="HOGENOM" id="CLU_031753_1_1_9"/>
<evidence type="ECO:0000256" key="7">
    <source>
        <dbReference type="PIRSR" id="PIRSR005096-2"/>
    </source>
</evidence>
<dbReference type="InterPro" id="IPR014718">
    <property type="entry name" value="GH-type_carb-bd"/>
</dbReference>
<evidence type="ECO:0000256" key="6">
    <source>
        <dbReference type="PIRSR" id="PIRSR005096-1"/>
    </source>
</evidence>
<name>A0A075LLI7_9BACI</name>
<proteinExistence type="inferred from homology"/>
<keyword evidence="4 5" id="KW-0119">Carbohydrate metabolism</keyword>
<dbReference type="PANTHER" id="PTHR10091">
    <property type="entry name" value="ALDOSE-1-EPIMERASE"/>
    <property type="match status" value="1"/>
</dbReference>
<organism evidence="9 10">
    <name type="scientific">Terribacillus saccharophilus</name>
    <dbReference type="NCBI Taxonomy" id="361277"/>
    <lineage>
        <taxon>Bacteria</taxon>
        <taxon>Bacillati</taxon>
        <taxon>Bacillota</taxon>
        <taxon>Bacilli</taxon>
        <taxon>Bacillales</taxon>
        <taxon>Bacillaceae</taxon>
        <taxon>Terribacillus</taxon>
    </lineage>
</organism>
<reference evidence="9 10" key="1">
    <citation type="submission" date="2014-07" db="EMBL/GenBank/DDBJ databases">
        <title>Complete genome sequence of a moderately halophilic bacterium Terribacillus aidingensis MP602, isolated from Cryptomeria fortunei in Tianmu mountain in China.</title>
        <authorList>
            <person name="Wang Y."/>
            <person name="Lu P."/>
            <person name="Zhang L."/>
        </authorList>
    </citation>
    <scope>NUCLEOTIDE SEQUENCE [LARGE SCALE GENOMIC DNA]</scope>
    <source>
        <strain evidence="9 10">MP602</strain>
    </source>
</reference>
<protein>
    <recommendedName>
        <fullName evidence="5">Aldose 1-epimerase</fullName>
        <ecNumber evidence="5">5.1.3.3</ecNumber>
    </recommendedName>
</protein>
<keyword evidence="3 5" id="KW-0413">Isomerase</keyword>
<dbReference type="AlphaFoldDB" id="A0A075LLI7"/>
<evidence type="ECO:0000256" key="8">
    <source>
        <dbReference type="PIRSR" id="PIRSR005096-3"/>
    </source>
</evidence>
<comment type="similarity">
    <text evidence="2 5">Belongs to the aldose epimerase family.</text>
</comment>
<dbReference type="Gene3D" id="2.70.98.10">
    <property type="match status" value="1"/>
</dbReference>
<evidence type="ECO:0000256" key="2">
    <source>
        <dbReference type="ARBA" id="ARBA00006206"/>
    </source>
</evidence>
<dbReference type="PIRSF" id="PIRSF005096">
    <property type="entry name" value="GALM"/>
    <property type="match status" value="1"/>
</dbReference>
<dbReference type="Pfam" id="PF01263">
    <property type="entry name" value="Aldose_epim"/>
    <property type="match status" value="1"/>
</dbReference>